<evidence type="ECO:0000256" key="1">
    <source>
        <dbReference type="ARBA" id="ARBA00001971"/>
    </source>
</evidence>
<dbReference type="FunFam" id="1.10.630.10:FF:000023">
    <property type="entry name" value="Cytochrome P450 family protein"/>
    <property type="match status" value="1"/>
</dbReference>
<dbReference type="CDD" id="cd20653">
    <property type="entry name" value="CYP81"/>
    <property type="match status" value="1"/>
</dbReference>
<dbReference type="GO" id="GO:0016705">
    <property type="term" value="F:oxidoreductase activity, acting on paired donors, with incorporation or reduction of molecular oxygen"/>
    <property type="evidence" value="ECO:0007669"/>
    <property type="project" value="InterPro"/>
</dbReference>
<evidence type="ECO:0000256" key="9">
    <source>
        <dbReference type="ARBA" id="ARBA00023004"/>
    </source>
</evidence>
<evidence type="ECO:0000256" key="12">
    <source>
        <dbReference type="PIRSR" id="PIRSR602401-1"/>
    </source>
</evidence>
<dbReference type="GO" id="GO:0016020">
    <property type="term" value="C:membrane"/>
    <property type="evidence" value="ECO:0007669"/>
    <property type="project" value="UniProtKB-SubCell"/>
</dbReference>
<evidence type="ECO:0000256" key="3">
    <source>
        <dbReference type="ARBA" id="ARBA00010617"/>
    </source>
</evidence>
<dbReference type="InterPro" id="IPR050651">
    <property type="entry name" value="Plant_Cytochrome_P450_Monoox"/>
</dbReference>
<feature type="binding site" description="axial binding residue" evidence="12">
    <location>
        <position position="439"/>
    </location>
    <ligand>
        <name>heme</name>
        <dbReference type="ChEBI" id="CHEBI:30413"/>
    </ligand>
    <ligandPart>
        <name>Fe</name>
        <dbReference type="ChEBI" id="CHEBI:18248"/>
    </ligandPart>
</feature>
<dbReference type="InterPro" id="IPR017972">
    <property type="entry name" value="Cyt_P450_CS"/>
</dbReference>
<comment type="subcellular location">
    <subcellularLocation>
        <location evidence="2">Membrane</location>
    </subcellularLocation>
</comment>
<evidence type="ECO:0000256" key="13">
    <source>
        <dbReference type="RuleBase" id="RU000461"/>
    </source>
</evidence>
<keyword evidence="5" id="KW-0812">Transmembrane</keyword>
<evidence type="ECO:0000313" key="14">
    <source>
        <dbReference type="EMBL" id="KAK1373680.1"/>
    </source>
</evidence>
<keyword evidence="15" id="KW-1185">Reference proteome</keyword>
<name>A0AAD8MF84_9APIA</name>
<dbReference type="PANTHER" id="PTHR47947">
    <property type="entry name" value="CYTOCHROME P450 82C3-RELATED"/>
    <property type="match status" value="1"/>
</dbReference>
<dbReference type="InterPro" id="IPR002401">
    <property type="entry name" value="Cyt_P450_E_grp-I"/>
</dbReference>
<evidence type="ECO:0000256" key="5">
    <source>
        <dbReference type="ARBA" id="ARBA00022692"/>
    </source>
</evidence>
<comment type="cofactor">
    <cofactor evidence="1 12">
        <name>heme</name>
        <dbReference type="ChEBI" id="CHEBI:30413"/>
    </cofactor>
</comment>
<evidence type="ECO:0000256" key="4">
    <source>
        <dbReference type="ARBA" id="ARBA00022617"/>
    </source>
</evidence>
<dbReference type="GO" id="GO:0005506">
    <property type="term" value="F:iron ion binding"/>
    <property type="evidence" value="ECO:0007669"/>
    <property type="project" value="InterPro"/>
</dbReference>
<dbReference type="GO" id="GO:0020037">
    <property type="term" value="F:heme binding"/>
    <property type="evidence" value="ECO:0007669"/>
    <property type="project" value="InterPro"/>
</dbReference>
<dbReference type="GO" id="GO:0009805">
    <property type="term" value="P:coumarin biosynthetic process"/>
    <property type="evidence" value="ECO:0007669"/>
    <property type="project" value="UniProtKB-ARBA"/>
</dbReference>
<dbReference type="AlphaFoldDB" id="A0AAD8MF84"/>
<dbReference type="EMBL" id="JAUIZM010000007">
    <property type="protein sequence ID" value="KAK1373680.1"/>
    <property type="molecule type" value="Genomic_DNA"/>
</dbReference>
<keyword evidence="11" id="KW-0472">Membrane</keyword>
<keyword evidence="6 12" id="KW-0479">Metal-binding</keyword>
<dbReference type="InterPro" id="IPR001128">
    <property type="entry name" value="Cyt_P450"/>
</dbReference>
<comment type="caution">
    <text evidence="14">The sequence shown here is derived from an EMBL/GenBank/DDBJ whole genome shotgun (WGS) entry which is preliminary data.</text>
</comment>
<dbReference type="SUPFAM" id="SSF48264">
    <property type="entry name" value="Cytochrome P450"/>
    <property type="match status" value="1"/>
</dbReference>
<dbReference type="PRINTS" id="PR00385">
    <property type="entry name" value="P450"/>
</dbReference>
<dbReference type="InterPro" id="IPR036396">
    <property type="entry name" value="Cyt_P450_sf"/>
</dbReference>
<protein>
    <submittedName>
        <fullName evidence="14">Cytochrome P450, family 81, subfamily D, polypeptide 8</fullName>
    </submittedName>
</protein>
<proteinExistence type="inferred from homology"/>
<evidence type="ECO:0000256" key="10">
    <source>
        <dbReference type="ARBA" id="ARBA00023033"/>
    </source>
</evidence>
<evidence type="ECO:0000256" key="6">
    <source>
        <dbReference type="ARBA" id="ARBA00022723"/>
    </source>
</evidence>
<keyword evidence="8 13" id="KW-0560">Oxidoreductase</keyword>
<dbReference type="GO" id="GO:0004497">
    <property type="term" value="F:monooxygenase activity"/>
    <property type="evidence" value="ECO:0007669"/>
    <property type="project" value="UniProtKB-KW"/>
</dbReference>
<reference evidence="14" key="1">
    <citation type="submission" date="2023-02" db="EMBL/GenBank/DDBJ databases">
        <title>Genome of toxic invasive species Heracleum sosnowskyi carries increased number of genes despite the absence of recent whole-genome duplications.</title>
        <authorList>
            <person name="Schelkunov M."/>
            <person name="Shtratnikova V."/>
            <person name="Makarenko M."/>
            <person name="Klepikova A."/>
            <person name="Omelchenko D."/>
            <person name="Novikova G."/>
            <person name="Obukhova E."/>
            <person name="Bogdanov V."/>
            <person name="Penin A."/>
            <person name="Logacheva M."/>
        </authorList>
    </citation>
    <scope>NUCLEOTIDE SEQUENCE</scope>
    <source>
        <strain evidence="14">Hsosn_3</strain>
        <tissue evidence="14">Leaf</tissue>
    </source>
</reference>
<evidence type="ECO:0000256" key="8">
    <source>
        <dbReference type="ARBA" id="ARBA00023002"/>
    </source>
</evidence>
<evidence type="ECO:0000256" key="2">
    <source>
        <dbReference type="ARBA" id="ARBA00004370"/>
    </source>
</evidence>
<keyword evidence="9 12" id="KW-0408">Iron</keyword>
<dbReference type="Gene3D" id="1.10.630.10">
    <property type="entry name" value="Cytochrome P450"/>
    <property type="match status" value="1"/>
</dbReference>
<comment type="similarity">
    <text evidence="3 13">Belongs to the cytochrome P450 family.</text>
</comment>
<reference evidence="14" key="2">
    <citation type="submission" date="2023-05" db="EMBL/GenBank/DDBJ databases">
        <authorList>
            <person name="Schelkunov M.I."/>
        </authorList>
    </citation>
    <scope>NUCLEOTIDE SEQUENCE</scope>
    <source>
        <strain evidence="14">Hsosn_3</strain>
        <tissue evidence="14">Leaf</tissue>
    </source>
</reference>
<accession>A0AAD8MF84</accession>
<sequence length="501" mass="56473">MEANLQLLLYAFLPLLFITLGAISRFRSKARNLPPSPKPKFPLLGHLYLLKDKPLLHRTFDALSKKLGPIFSLRFGSRLVVVVSSPSAAEECFTTNDIILANRPQLIMGKHIGYNYTTMVLSPYGDHWRNLRKLATLEIFSTTRLNMFLSIRRDEVNQLLRRLSKNSRHEFAKVEMKSNLTGLSFNIITRMIGGEKYFGEDIVDNHAETTYAREVILKVLSQGGASHAADFVPLLRWIDYDGYEKGVVALSKQMDKILEDIIDKHRHDQSKNSMVDHLLSLQKSEPDYYSDSIIKGLMTVMILAGTDTSAATIEWAMSLLLNNPDVLIKARNEIDTILGHDHLVEESDLSKLPYLQNVISETLRLFPAAPLLVPHVSSSDCIIGGYDVPQGTMVLVNAWSIHRDEKVWDDPTSFKPERFESGVTEAYKLMSFGMGRRSCPGAGLAQRVVGLALASLIQCFEWERISEKKIDLTEGRGLTMPKLEPLEAMCRSRNIIDKVLV</sequence>
<dbReference type="PANTHER" id="PTHR47947:SF26">
    <property type="entry name" value="CYTOCHROME P450"/>
    <property type="match status" value="1"/>
</dbReference>
<keyword evidence="7" id="KW-1133">Transmembrane helix</keyword>
<keyword evidence="4 12" id="KW-0349">Heme</keyword>
<dbReference type="PROSITE" id="PS00086">
    <property type="entry name" value="CYTOCHROME_P450"/>
    <property type="match status" value="1"/>
</dbReference>
<organism evidence="14 15">
    <name type="scientific">Heracleum sosnowskyi</name>
    <dbReference type="NCBI Taxonomy" id="360622"/>
    <lineage>
        <taxon>Eukaryota</taxon>
        <taxon>Viridiplantae</taxon>
        <taxon>Streptophyta</taxon>
        <taxon>Embryophyta</taxon>
        <taxon>Tracheophyta</taxon>
        <taxon>Spermatophyta</taxon>
        <taxon>Magnoliopsida</taxon>
        <taxon>eudicotyledons</taxon>
        <taxon>Gunneridae</taxon>
        <taxon>Pentapetalae</taxon>
        <taxon>asterids</taxon>
        <taxon>campanulids</taxon>
        <taxon>Apiales</taxon>
        <taxon>Apiaceae</taxon>
        <taxon>Apioideae</taxon>
        <taxon>apioid superclade</taxon>
        <taxon>Tordylieae</taxon>
        <taxon>Tordyliinae</taxon>
        <taxon>Heracleum</taxon>
    </lineage>
</organism>
<keyword evidence="10 13" id="KW-0503">Monooxygenase</keyword>
<evidence type="ECO:0000256" key="7">
    <source>
        <dbReference type="ARBA" id="ARBA00022989"/>
    </source>
</evidence>
<gene>
    <name evidence="14" type="ORF">POM88_029873</name>
</gene>
<dbReference type="PRINTS" id="PR00463">
    <property type="entry name" value="EP450I"/>
</dbReference>
<evidence type="ECO:0000313" key="15">
    <source>
        <dbReference type="Proteomes" id="UP001237642"/>
    </source>
</evidence>
<dbReference type="Proteomes" id="UP001237642">
    <property type="component" value="Unassembled WGS sequence"/>
</dbReference>
<evidence type="ECO:0000256" key="11">
    <source>
        <dbReference type="ARBA" id="ARBA00023136"/>
    </source>
</evidence>
<dbReference type="Pfam" id="PF00067">
    <property type="entry name" value="p450"/>
    <property type="match status" value="1"/>
</dbReference>